<feature type="compositionally biased region" description="Low complexity" evidence="6">
    <location>
        <begin position="1860"/>
        <end position="1872"/>
    </location>
</feature>
<feature type="transmembrane region" description="Helical" evidence="7">
    <location>
        <begin position="246"/>
        <end position="266"/>
    </location>
</feature>
<feature type="region of interest" description="Disordered" evidence="6">
    <location>
        <begin position="1969"/>
        <end position="2035"/>
    </location>
</feature>
<feature type="transmembrane region" description="Helical" evidence="7">
    <location>
        <begin position="860"/>
        <end position="887"/>
    </location>
</feature>
<dbReference type="GO" id="GO:0016301">
    <property type="term" value="F:kinase activity"/>
    <property type="evidence" value="ECO:0007669"/>
    <property type="project" value="UniProtKB-KW"/>
</dbReference>
<dbReference type="PROSITE" id="PS50011">
    <property type="entry name" value="PROTEIN_KINASE_DOM"/>
    <property type="match status" value="1"/>
</dbReference>
<feature type="transmembrane region" description="Helical" evidence="7">
    <location>
        <begin position="1493"/>
        <end position="1517"/>
    </location>
</feature>
<sequence>MADGTTKCAPSVKQVEWIKRILKFASIGQTCLIVLLLIYEIVVDPDYMPKKQGFYVQDVLFGFFVSAKNPSRLSIFGLLCLFEVFWYICSLAVYGSTVGNIFVLTGIVFEMVLLLLSALCSLWLIIHALRELRAGHAYSSGTTSVPIPVVREHQPEEADAPGQGTLAANLNKLMALYDQYRNYRRALLYLCVLQLAFHLIWAIILIVKCNTSAGFFSWVAPNICSMLLPFLALLMLMVLPQAGAVVFFLLSLVNLCFYITNMALIVKDAWVYSLLPPLDARGILMTDHLHVMHGPSLLAFLMALNMYYSVRLWLIKRMHSKADAMTGRIVNQIMGVPDADQDITPADFFSAFGAPGKPAPSAGAPPEATPLVAHEPLDRPLLPKSVVQRREVRAKTREHMRISAIDLHIRRDELDMHNIIGKGAVGTVYHGSFRKSEVAIKQVTVSDEKTLIEVLNESTVMSKLRHPNVVAFLGLTLDPPSVLVVTEFMSRGSLFDILHNPDIRLPWKSRIEFALHTARAMNYLHSFAPPLIHRDLKSPNLLVDKNWVVKVADFGLTRFKSDAKMTICGSPHWTAPELLAGREDYTEKIDVYSFGIVLYEILTRLMPYGLEANTMHISVEVSVHGRRPPIPPGAPEAWVSLMTRCWDQRPEARPSFESVAVALMPAAPAPEPPAPSLVLNRGADLAPLCLRPRRDQLGRAHPGPIGCLGSATSSGHNDKEIPSRHIPSWLPDALNGIIDEDASFPRSCSRRHTRRWNWGCDRITVIHRARMHFRTNLEQMQRDEVTTQFLNKFERGIFGIFYLGRLESPLPRVKTIFFIIQTLQLFFQLVAIPAVFSLSLWVQIPIWILDASMTRLTLGVLYALFGVASFVTLASAVASVVLGLVVTKDSGAGQWPLRIVRGFYFLLSWVLFVPAFGIFLDVIDCTYRPGGVVTHDLFPTVACWALPHAVPSALSLLLILVFLVFAAGNALFVFPSAGFDSRSRGRFDLLVLLAKCLIVCAERVLTVHTVLRVVLIMASTGVVLVMLLWMLPYHTRLANMMVSRPMSCHDTSHHSMSRPDSDSEGRAAECAPSSHFMGEYWVCFLAALEWSILNLALPQYADGWVPFVILVGAYIRYTATLALKRADVRRLLCASQSASTPNPSGPRILSPTITPPADEGTPASSAPLEDGAQLLGGDLPSADAVVARCRWSLSVEWATRFLRWKEAVGDARLQALAKAIYAKGTAKFPESHGLLLNYAEFLYTLQRNSASAMSLIRRVTALPGTALDTRFSIYAAERRFESASEGAQAAGLMNAITQRRLLRQAQSHHRRAKNRLARVWAFLMRPHMDIQSLPPLLDSAVAHANTALEAYSSLLQSFPTNVPLLRAYGSLLQDLYGDTELSDSLFIQADQLEEEKGGGGGGGTGGTDGESVGPSVANTAKKGSLGRAPSMASRQTRSQMSLTLGEGGTGFDHRSVIAFLLRRHKGAATSDASSEDGPEDVAGGCTPLRATTWAVFLLTVVTVAFLAGCLVILYTAVDASSTMGAILVGNSNCSVMVQKMAYVSRKIFEGMMQGGTLLPDGSYSVDNFTLSPDWKPKVQGWVAKLTVLANTMNGIIQTSGAQGALREAWTTWEYPMALPVVSGGVLTTINFAKANLFALAQDMIGKSRHVGLSGVAQLDTDPIQSELLYMMFNGPYILGPALANISWPVPMLLPSPSHTHTGSGSVGCTTSFEPSNTPNPRSLLRFLQETSPFYTGACALLFCLGGVLINCLSLRYVGRERRGVMAFYVHLPRDVVRAEYTRLKKNKEAEETDAPVVEVCAGAPARVTAALAADRTDHRTSSAAAPPLPLAASEEAGEGTPGDMVAPPSLAPPRGAGTGSPDHSSSAAPPSATEGGDMVMPSPVTMAVPATPIMTAGPLPLGPDLHKRMQVSLEDLPASDEDADEGSPESRRRGQPSLRHPSDTGAVGSIPENPLASLLAMTQAASTSLLPPLSGRTDQEEQEERHPTDAAPVRAVMGGEAAAASEKEGSATEGEAQDEEKSEAHEADAKKKDNERRLASTGVVSKNLIIRPFFLLLACLGRWALGMRADLIIRLTVAVAFSTLFILGTGFVGYSQASSVTPFFGQVAAYGARGAQLAQTNVLAYQLIYNHTIAYRPFAGVDPAVEARVRYLLEVDETYPLGTTDRNLLRRQIGSSLRDLNQLHNTISSVAFPFRGPARTLPPPQWPLATPLTLDFILLLPVCRHSLWASPEIHSLWFDVHECLLYPWSQWRCVPGRIVGWPNNGTLAELFSTYLQAVNRLTSMGDVDLVPSNLDFQFIDTAFDWDLIEGIGRVTLLFRDSFNAVVASQLNQVVIFYTLCMISVLLGYLFLYRVNVIKTELTKTALMRALLPNEAFGPPSPPCAIRAHMCRPSAHSLLRTWAAEVSATSLNSVPPTNVKELDELHLAIAKTLNDVRDSLIAMQPLPQLAEGYEVALAAIAKSFEVEERMMRQHAMPARKAHAADHAAQLKKYGDVLPSLREERPEAMDVLMSILRERLLIAHCAKFDVAMGHFLNRRGVF</sequence>
<dbReference type="SMART" id="SM00220">
    <property type="entry name" value="S_TKc"/>
    <property type="match status" value="1"/>
</dbReference>
<dbReference type="PANTHER" id="PTHR44329:SF298">
    <property type="entry name" value="MIXED LINEAGE KINASE DOMAIN-LIKE PROTEIN"/>
    <property type="match status" value="1"/>
</dbReference>
<dbReference type="Pfam" id="PF07714">
    <property type="entry name" value="PK_Tyr_Ser-Thr"/>
    <property type="match status" value="1"/>
</dbReference>
<feature type="transmembrane region" description="Helical" evidence="7">
    <location>
        <begin position="1667"/>
        <end position="1687"/>
    </location>
</feature>
<keyword evidence="3" id="KW-0547">Nucleotide-binding</keyword>
<feature type="compositionally biased region" description="Gly residues" evidence="6">
    <location>
        <begin position="1398"/>
        <end position="1408"/>
    </location>
</feature>
<keyword evidence="7" id="KW-0472">Membrane</keyword>
<dbReference type="Pfam" id="PF25474">
    <property type="entry name" value="TPR_TmcB"/>
    <property type="match status" value="1"/>
</dbReference>
<dbReference type="InterPro" id="IPR012827">
    <property type="entry name" value="Hemerythrin_metal-bd"/>
</dbReference>
<dbReference type="EMBL" id="JAPMOS010000015">
    <property type="protein sequence ID" value="KAJ4460029.1"/>
    <property type="molecule type" value="Genomic_DNA"/>
</dbReference>
<feature type="transmembrane region" description="Helical" evidence="7">
    <location>
        <begin position="73"/>
        <end position="95"/>
    </location>
</feature>
<evidence type="ECO:0000256" key="2">
    <source>
        <dbReference type="ARBA" id="ARBA00022723"/>
    </source>
</evidence>
<accession>A0ABQ8ULF4</accession>
<dbReference type="Gene3D" id="1.20.120.50">
    <property type="entry name" value="Hemerythrin-like"/>
    <property type="match status" value="1"/>
</dbReference>
<dbReference type="InterPro" id="IPR000719">
    <property type="entry name" value="Prot_kinase_dom"/>
</dbReference>
<comment type="caution">
    <text evidence="9">The sequence shown here is derived from an EMBL/GenBank/DDBJ whole genome shotgun (WGS) entry which is preliminary data.</text>
</comment>
<keyword evidence="5" id="KW-0408">Iron</keyword>
<dbReference type="PROSITE" id="PS00108">
    <property type="entry name" value="PROTEIN_KINASE_ST"/>
    <property type="match status" value="1"/>
</dbReference>
<name>A0ABQ8ULF4_9EUKA</name>
<feature type="transmembrane region" description="Helical" evidence="7">
    <location>
        <begin position="1733"/>
        <end position="1757"/>
    </location>
</feature>
<feature type="transmembrane region" description="Helical" evidence="7">
    <location>
        <begin position="1011"/>
        <end position="1031"/>
    </location>
</feature>
<feature type="compositionally biased region" description="Low complexity" evidence="6">
    <location>
        <begin position="1821"/>
        <end position="1834"/>
    </location>
</feature>
<dbReference type="SUPFAM" id="SSF47188">
    <property type="entry name" value="Hemerythrin-like"/>
    <property type="match status" value="1"/>
</dbReference>
<feature type="transmembrane region" description="Helical" evidence="7">
    <location>
        <begin position="2333"/>
        <end position="2352"/>
    </location>
</feature>
<feature type="transmembrane region" description="Helical" evidence="7">
    <location>
        <begin position="101"/>
        <end position="126"/>
    </location>
</feature>
<feature type="region of interest" description="Disordered" evidence="6">
    <location>
        <begin position="1917"/>
        <end position="1951"/>
    </location>
</feature>
<feature type="transmembrane region" description="Helical" evidence="7">
    <location>
        <begin position="954"/>
        <end position="975"/>
    </location>
</feature>
<dbReference type="PANTHER" id="PTHR44329">
    <property type="entry name" value="SERINE/THREONINE-PROTEIN KINASE TNNI3K-RELATED"/>
    <property type="match status" value="1"/>
</dbReference>
<dbReference type="InterPro" id="IPR035938">
    <property type="entry name" value="Hemerythrin-like_sf"/>
</dbReference>
<evidence type="ECO:0000259" key="8">
    <source>
        <dbReference type="PROSITE" id="PS50011"/>
    </source>
</evidence>
<feature type="transmembrane region" description="Helical" evidence="7">
    <location>
        <begin position="825"/>
        <end position="848"/>
    </location>
</feature>
<feature type="compositionally biased region" description="Basic and acidic residues" evidence="6">
    <location>
        <begin position="1977"/>
        <end position="1988"/>
    </location>
</feature>
<keyword evidence="10" id="KW-1185">Reference proteome</keyword>
<feature type="transmembrane region" description="Helical" evidence="7">
    <location>
        <begin position="2048"/>
        <end position="2065"/>
    </location>
</feature>
<feature type="transmembrane region" description="Helical" evidence="7">
    <location>
        <begin position="899"/>
        <end position="920"/>
    </location>
</feature>
<gene>
    <name evidence="9" type="ORF">PAPYR_3744</name>
</gene>
<dbReference type="InterPro" id="IPR011990">
    <property type="entry name" value="TPR-like_helical_dom_sf"/>
</dbReference>
<feature type="compositionally biased region" description="Acidic residues" evidence="6">
    <location>
        <begin position="1917"/>
        <end position="1927"/>
    </location>
</feature>
<dbReference type="InterPro" id="IPR057352">
    <property type="entry name" value="TPR_TmcB/C"/>
</dbReference>
<evidence type="ECO:0000313" key="9">
    <source>
        <dbReference type="EMBL" id="KAJ4460029.1"/>
    </source>
</evidence>
<keyword evidence="7" id="KW-1133">Transmembrane helix</keyword>
<evidence type="ECO:0000256" key="6">
    <source>
        <dbReference type="SAM" id="MobiDB-lite"/>
    </source>
</evidence>
<dbReference type="InterPro" id="IPR051681">
    <property type="entry name" value="Ser/Thr_Kinases-Pseudokinases"/>
</dbReference>
<feature type="transmembrane region" description="Helical" evidence="7">
    <location>
        <begin position="21"/>
        <end position="42"/>
    </location>
</feature>
<feature type="region of interest" description="Disordered" evidence="6">
    <location>
        <begin position="1136"/>
        <end position="1166"/>
    </location>
</feature>
<comment type="similarity">
    <text evidence="1">Belongs to the hemerythrin family.</text>
</comment>
<dbReference type="SUPFAM" id="SSF56112">
    <property type="entry name" value="Protein kinase-like (PK-like)"/>
    <property type="match status" value="1"/>
</dbReference>
<feature type="region of interest" description="Disordered" evidence="6">
    <location>
        <begin position="1813"/>
        <end position="1884"/>
    </location>
</feature>
<dbReference type="InterPro" id="IPR011009">
    <property type="entry name" value="Kinase-like_dom_sf"/>
</dbReference>
<keyword evidence="7" id="KW-0812">Transmembrane</keyword>
<dbReference type="InterPro" id="IPR001245">
    <property type="entry name" value="Ser-Thr/Tyr_kinase_cat_dom"/>
</dbReference>
<dbReference type="Proteomes" id="UP001141327">
    <property type="component" value="Unassembled WGS sequence"/>
</dbReference>
<feature type="compositionally biased region" description="Polar residues" evidence="6">
    <location>
        <begin position="1432"/>
        <end position="1442"/>
    </location>
</feature>
<evidence type="ECO:0000256" key="5">
    <source>
        <dbReference type="ARBA" id="ARBA00023004"/>
    </source>
</evidence>
<dbReference type="CDD" id="cd12107">
    <property type="entry name" value="Hemerythrin"/>
    <property type="match status" value="1"/>
</dbReference>
<feature type="transmembrane region" description="Helical" evidence="7">
    <location>
        <begin position="297"/>
        <end position="315"/>
    </location>
</feature>
<feature type="transmembrane region" description="Helical" evidence="7">
    <location>
        <begin position="186"/>
        <end position="207"/>
    </location>
</feature>
<feature type="domain" description="Protein kinase" evidence="8">
    <location>
        <begin position="414"/>
        <end position="667"/>
    </location>
</feature>
<dbReference type="CDD" id="cd13999">
    <property type="entry name" value="STKc_MAP3K-like"/>
    <property type="match status" value="1"/>
</dbReference>
<evidence type="ECO:0000256" key="1">
    <source>
        <dbReference type="ARBA" id="ARBA00010587"/>
    </source>
</evidence>
<dbReference type="Gene3D" id="1.25.40.10">
    <property type="entry name" value="Tetratricopeptide repeat domain"/>
    <property type="match status" value="1"/>
</dbReference>
<feature type="transmembrane region" description="Helical" evidence="7">
    <location>
        <begin position="2071"/>
        <end position="2094"/>
    </location>
</feature>
<proteinExistence type="inferred from homology"/>
<feature type="transmembrane region" description="Helical" evidence="7">
    <location>
        <begin position="219"/>
        <end position="239"/>
    </location>
</feature>
<dbReference type="PRINTS" id="PR00109">
    <property type="entry name" value="TYRKINASE"/>
</dbReference>
<evidence type="ECO:0000256" key="3">
    <source>
        <dbReference type="ARBA" id="ARBA00022741"/>
    </source>
</evidence>
<dbReference type="InterPro" id="IPR008271">
    <property type="entry name" value="Ser/Thr_kinase_AS"/>
</dbReference>
<keyword evidence="9" id="KW-0418">Kinase</keyword>
<keyword evidence="9" id="KW-0808">Transferase</keyword>
<evidence type="ECO:0000256" key="4">
    <source>
        <dbReference type="ARBA" id="ARBA00022840"/>
    </source>
</evidence>
<feature type="compositionally biased region" description="Basic and acidic residues" evidence="6">
    <location>
        <begin position="2022"/>
        <end position="2035"/>
    </location>
</feature>
<protein>
    <submittedName>
        <fullName evidence="9">Serine/threonine-protein kinase CTR1</fullName>
    </submittedName>
</protein>
<evidence type="ECO:0000256" key="7">
    <source>
        <dbReference type="SAM" id="Phobius"/>
    </source>
</evidence>
<evidence type="ECO:0000313" key="10">
    <source>
        <dbReference type="Proteomes" id="UP001141327"/>
    </source>
</evidence>
<dbReference type="Gene3D" id="1.10.510.10">
    <property type="entry name" value="Transferase(Phosphotransferase) domain 1"/>
    <property type="match status" value="1"/>
</dbReference>
<organism evidence="9 10">
    <name type="scientific">Paratrimastix pyriformis</name>
    <dbReference type="NCBI Taxonomy" id="342808"/>
    <lineage>
        <taxon>Eukaryota</taxon>
        <taxon>Metamonada</taxon>
        <taxon>Preaxostyla</taxon>
        <taxon>Paratrimastigidae</taxon>
        <taxon>Paratrimastix</taxon>
    </lineage>
</organism>
<feature type="region of interest" description="Disordered" evidence="6">
    <location>
        <begin position="1394"/>
        <end position="1447"/>
    </location>
</feature>
<reference evidence="9" key="1">
    <citation type="journal article" date="2022" name="bioRxiv">
        <title>Genomics of Preaxostyla Flagellates Illuminates Evolutionary Transitions and the Path Towards Mitochondrial Loss.</title>
        <authorList>
            <person name="Novak L.V.F."/>
            <person name="Treitli S.C."/>
            <person name="Pyrih J."/>
            <person name="Halakuc P."/>
            <person name="Pipaliya S.V."/>
            <person name="Vacek V."/>
            <person name="Brzon O."/>
            <person name="Soukal P."/>
            <person name="Eme L."/>
            <person name="Dacks J.B."/>
            <person name="Karnkowska A."/>
            <person name="Elias M."/>
            <person name="Hampl V."/>
        </authorList>
    </citation>
    <scope>NUCLEOTIDE SEQUENCE</scope>
    <source>
        <strain evidence="9">RCP-MX</strain>
    </source>
</reference>
<keyword evidence="4" id="KW-0067">ATP-binding</keyword>
<keyword evidence="2" id="KW-0479">Metal-binding</keyword>